<keyword evidence="2" id="KW-1185">Reference proteome</keyword>
<sequence>MPADPATGAETAERAGRSPSRPVRVLLVVQPFEGAFEPISTFSEVPDCSRIFMVTPALRTFTLLCGVTGDQYDLVSSNVVAGPSPRMYSACC</sequence>
<evidence type="ECO:0000313" key="1">
    <source>
        <dbReference type="EMBL" id="GMA87174.1"/>
    </source>
</evidence>
<evidence type="ECO:0000313" key="2">
    <source>
        <dbReference type="Proteomes" id="UP001157017"/>
    </source>
</evidence>
<dbReference type="Proteomes" id="UP001157017">
    <property type="component" value="Unassembled WGS sequence"/>
</dbReference>
<reference evidence="2" key="1">
    <citation type="journal article" date="2019" name="Int. J. Syst. Evol. Microbiol.">
        <title>The Global Catalogue of Microorganisms (GCM) 10K type strain sequencing project: providing services to taxonomists for standard genome sequencing and annotation.</title>
        <authorList>
            <consortium name="The Broad Institute Genomics Platform"/>
            <consortium name="The Broad Institute Genome Sequencing Center for Infectious Disease"/>
            <person name="Wu L."/>
            <person name="Ma J."/>
        </authorList>
    </citation>
    <scope>NUCLEOTIDE SEQUENCE [LARGE SCALE GENOMIC DNA]</scope>
    <source>
        <strain evidence="2">NBRC 108730</strain>
    </source>
</reference>
<proteinExistence type="predicted"/>
<protein>
    <submittedName>
        <fullName evidence="1">Uncharacterized protein</fullName>
    </submittedName>
</protein>
<organism evidence="1 2">
    <name type="scientific">Angustibacter aerolatus</name>
    <dbReference type="NCBI Taxonomy" id="1162965"/>
    <lineage>
        <taxon>Bacteria</taxon>
        <taxon>Bacillati</taxon>
        <taxon>Actinomycetota</taxon>
        <taxon>Actinomycetes</taxon>
        <taxon>Kineosporiales</taxon>
        <taxon>Kineosporiaceae</taxon>
    </lineage>
</organism>
<accession>A0ABQ6JIJ8</accession>
<dbReference type="EMBL" id="BSUZ01000001">
    <property type="protein sequence ID" value="GMA87174.1"/>
    <property type="molecule type" value="Genomic_DNA"/>
</dbReference>
<comment type="caution">
    <text evidence="1">The sequence shown here is derived from an EMBL/GenBank/DDBJ whole genome shotgun (WGS) entry which is preliminary data.</text>
</comment>
<name>A0ABQ6JIJ8_9ACTN</name>
<gene>
    <name evidence="1" type="ORF">GCM10025868_24240</name>
</gene>